<sequence length="448" mass="48983">MSAGPGTDIIALLYSLYLVNKPLVNGASFKVISRHGSWRNLVTEMMSSSIISVPDESTCKLIECDFLKELSKKAQGYLKAADVLLMCNSFSSSVTPEKVISNTLQRVIHLLKPGALVFFIDSKEKSTYFKEMDSFGTFLYGPVEAVLENMPYNEKIAELVGVKPLCSGRSLFAVWQKLDKINFQMETLNSLIVGSTAKLSSNKSDARDINSLIPSMSNLKREFSSDTNINSSESIASSSQFSSSSISSQIIERRDNSVSLSVQNMDFSSINCNASAKKTLPASVNASDSLVGNKFALPCENGQKNKGNDMKFLLKNLENLISKFEGIISSQDSLQNSHVKEKQSSSGQHCHLCMHQSHCRCSVKPCHFNGNGLACCCHSLMCYNNASVGNHKCVASNLYRILPEEGPCIVIPLQNLSNESLTHILTAVSQNCSVNKTTSTVLSKEDKS</sequence>
<evidence type="ECO:0000313" key="1">
    <source>
        <dbReference type="EMBL" id="GBN76631.1"/>
    </source>
</evidence>
<evidence type="ECO:0000313" key="2">
    <source>
        <dbReference type="Proteomes" id="UP000499080"/>
    </source>
</evidence>
<name>A0A4Y2RLT8_ARAVE</name>
<gene>
    <name evidence="1" type="ORF">AVEN_218483_1</name>
</gene>
<proteinExistence type="predicted"/>
<organism evidence="1 2">
    <name type="scientific">Araneus ventricosus</name>
    <name type="common">Orbweaver spider</name>
    <name type="synonym">Epeira ventricosa</name>
    <dbReference type="NCBI Taxonomy" id="182803"/>
    <lineage>
        <taxon>Eukaryota</taxon>
        <taxon>Metazoa</taxon>
        <taxon>Ecdysozoa</taxon>
        <taxon>Arthropoda</taxon>
        <taxon>Chelicerata</taxon>
        <taxon>Arachnida</taxon>
        <taxon>Araneae</taxon>
        <taxon>Araneomorphae</taxon>
        <taxon>Entelegynae</taxon>
        <taxon>Araneoidea</taxon>
        <taxon>Araneidae</taxon>
        <taxon>Araneus</taxon>
    </lineage>
</organism>
<dbReference type="AlphaFoldDB" id="A0A4Y2RLT8"/>
<reference evidence="1 2" key="1">
    <citation type="journal article" date="2019" name="Sci. Rep.">
        <title>Orb-weaving spider Araneus ventricosus genome elucidates the spidroin gene catalogue.</title>
        <authorList>
            <person name="Kono N."/>
            <person name="Nakamura H."/>
            <person name="Ohtoshi R."/>
            <person name="Moran D.A.P."/>
            <person name="Shinohara A."/>
            <person name="Yoshida Y."/>
            <person name="Fujiwara M."/>
            <person name="Mori M."/>
            <person name="Tomita M."/>
            <person name="Arakawa K."/>
        </authorList>
    </citation>
    <scope>NUCLEOTIDE SEQUENCE [LARGE SCALE GENOMIC DNA]</scope>
</reference>
<dbReference type="OrthoDB" id="6437833at2759"/>
<dbReference type="Proteomes" id="UP000499080">
    <property type="component" value="Unassembled WGS sequence"/>
</dbReference>
<comment type="caution">
    <text evidence="1">The sequence shown here is derived from an EMBL/GenBank/DDBJ whole genome shotgun (WGS) entry which is preliminary data.</text>
</comment>
<accession>A0A4Y2RLT8</accession>
<dbReference type="EMBL" id="BGPR01017600">
    <property type="protein sequence ID" value="GBN76631.1"/>
    <property type="molecule type" value="Genomic_DNA"/>
</dbReference>
<keyword evidence="2" id="KW-1185">Reference proteome</keyword>
<protein>
    <submittedName>
        <fullName evidence="1">Uncharacterized protein</fullName>
    </submittedName>
</protein>